<feature type="domain" description="Ancillary SecYEG translocon subunit/Cell division coordinator CpoB TPR" evidence="2">
    <location>
        <begin position="23"/>
        <end position="217"/>
    </location>
</feature>
<feature type="transmembrane region" description="Helical" evidence="1">
    <location>
        <begin position="21"/>
        <end position="41"/>
    </location>
</feature>
<evidence type="ECO:0000313" key="3">
    <source>
        <dbReference type="EMBL" id="SEP67770.1"/>
    </source>
</evidence>
<organism evidence="3 4">
    <name type="scientific">Treponema bryantii</name>
    <dbReference type="NCBI Taxonomy" id="163"/>
    <lineage>
        <taxon>Bacteria</taxon>
        <taxon>Pseudomonadati</taxon>
        <taxon>Spirochaetota</taxon>
        <taxon>Spirochaetia</taxon>
        <taxon>Spirochaetales</taxon>
        <taxon>Treponemataceae</taxon>
        <taxon>Treponema</taxon>
    </lineage>
</organism>
<accession>A0A1H8ZTG6</accession>
<dbReference type="Gene3D" id="1.25.40.10">
    <property type="entry name" value="Tetratricopeptide repeat domain"/>
    <property type="match status" value="1"/>
</dbReference>
<dbReference type="InterPro" id="IPR011990">
    <property type="entry name" value="TPR-like_helical_dom_sf"/>
</dbReference>
<dbReference type="EMBL" id="FOFU01000001">
    <property type="protein sequence ID" value="SEP67770.1"/>
    <property type="molecule type" value="Genomic_DNA"/>
</dbReference>
<dbReference type="Pfam" id="PF09976">
    <property type="entry name" value="TPR_21"/>
    <property type="match status" value="1"/>
</dbReference>
<evidence type="ECO:0000313" key="4">
    <source>
        <dbReference type="Proteomes" id="UP000182360"/>
    </source>
</evidence>
<dbReference type="InterPro" id="IPR018704">
    <property type="entry name" value="SecYEG/CpoB_TPR"/>
</dbReference>
<proteinExistence type="predicted"/>
<dbReference type="SUPFAM" id="SSF48452">
    <property type="entry name" value="TPR-like"/>
    <property type="match status" value="1"/>
</dbReference>
<reference evidence="3 4" key="1">
    <citation type="submission" date="2016-10" db="EMBL/GenBank/DDBJ databases">
        <authorList>
            <person name="de Groot N.N."/>
        </authorList>
    </citation>
    <scope>NUCLEOTIDE SEQUENCE [LARGE SCALE GENOMIC DNA]</scope>
    <source>
        <strain evidence="3 4">B25</strain>
    </source>
</reference>
<evidence type="ECO:0000259" key="2">
    <source>
        <dbReference type="Pfam" id="PF09976"/>
    </source>
</evidence>
<sequence>MADFEEQTASKKLAGFIEKRKVAFIATLIVFICLLIGYVIFANVANNNKLKGLQAIDEITFEMTDKSSGLEEAEISARLNTAFEKASAYTKKGGIVGARANMLCADITYQQKKYAESADFWKAAAEKAKKTYIAPLCYFNLAACYEETGNNEDAATYYKLAADDNSFVIRTHAMFSYGRLLEAKGDYATAAAAYTELNDNFSDDSWADLAKSRLIALKKDGKIE</sequence>
<keyword evidence="1" id="KW-0472">Membrane</keyword>
<dbReference type="Proteomes" id="UP000182360">
    <property type="component" value="Unassembled WGS sequence"/>
</dbReference>
<keyword evidence="1" id="KW-1133">Transmembrane helix</keyword>
<dbReference type="RefSeq" id="WP_074639879.1">
    <property type="nucleotide sequence ID" value="NZ_FOFU01000001.1"/>
</dbReference>
<name>A0A1H8ZTG6_9SPIR</name>
<dbReference type="OrthoDB" id="359271at2"/>
<keyword evidence="1" id="KW-0812">Transmembrane</keyword>
<gene>
    <name evidence="3" type="ORF">SAMN04487977_10188</name>
</gene>
<keyword evidence="4" id="KW-1185">Reference proteome</keyword>
<evidence type="ECO:0000256" key="1">
    <source>
        <dbReference type="SAM" id="Phobius"/>
    </source>
</evidence>
<dbReference type="STRING" id="163.SAMN04487775_108103"/>
<dbReference type="AlphaFoldDB" id="A0A1H8ZTG6"/>
<protein>
    <submittedName>
        <fullName evidence="3">TPR repeat-containing protein</fullName>
    </submittedName>
</protein>